<keyword evidence="6" id="KW-1185">Reference proteome</keyword>
<dbReference type="SUPFAM" id="SSF46689">
    <property type="entry name" value="Homeodomain-like"/>
    <property type="match status" value="2"/>
</dbReference>
<reference evidence="5 6" key="1">
    <citation type="journal article" date="2019" name="Int. J. Syst. Evol. Microbiol.">
        <title>The Global Catalogue of Microorganisms (GCM) 10K type strain sequencing project: providing services to taxonomists for standard genome sequencing and annotation.</title>
        <authorList>
            <consortium name="The Broad Institute Genomics Platform"/>
            <consortium name="The Broad Institute Genome Sequencing Center for Infectious Disease"/>
            <person name="Wu L."/>
            <person name="Ma J."/>
        </authorList>
    </citation>
    <scope>NUCLEOTIDE SEQUENCE [LARGE SCALE GENOMIC DNA]</scope>
    <source>
        <strain evidence="5 6">JCM 6242</strain>
    </source>
</reference>
<dbReference type="InterPro" id="IPR001647">
    <property type="entry name" value="HTH_TetR"/>
</dbReference>
<gene>
    <name evidence="5" type="ORF">GCM10010517_68540</name>
</gene>
<dbReference type="Pfam" id="PF17932">
    <property type="entry name" value="TetR_C_24"/>
    <property type="match status" value="1"/>
</dbReference>
<name>A0ABN3W7V9_9ACTN</name>
<evidence type="ECO:0000256" key="1">
    <source>
        <dbReference type="ARBA" id="ARBA00023125"/>
    </source>
</evidence>
<dbReference type="EMBL" id="BAAAVI010000074">
    <property type="protein sequence ID" value="GAA2902633.1"/>
    <property type="molecule type" value="Genomic_DNA"/>
</dbReference>
<sequence length="409" mass="44596">MAHVNGKATVRTRPHDRRAQILRTAAGLFHERGYHGVGVDEIAAAVGVSGPALYKHFRGKHDLLWHAIDSGMARFESVTADGLEELLDAMVALALERRELGVLWQRESRNLNEPERAEFRHRLRRNAERNAELLRRARPELGERDALLLSWGITALVSSPSHHRAAPDGYPALLRAMVSAVARSTSLIAAPPVPVPEEAQTTRASRREAILAAATRLFGRNGFAAVSNDDIGAATGVTGPTVYKHFASKTEILITALNRGGEALQLALDRALAHAPDRAGALSAVVASYADFAAGHPDLIGVLITEVTHLPPEERHANRRKQHRYVAEWTRLLRAERPELSEPEALALVHGALTLINDLVRLPVTRSRAHLNDELAGLALDVLRSGGTARAGAERETADRPRDTTRRSA</sequence>
<proteinExistence type="predicted"/>
<protein>
    <submittedName>
        <fullName evidence="5">TetR/AcrR family transcriptional regulator</fullName>
    </submittedName>
</protein>
<dbReference type="Pfam" id="PF00440">
    <property type="entry name" value="TetR_N"/>
    <property type="match status" value="2"/>
</dbReference>
<organism evidence="5 6">
    <name type="scientific">Streptosporangium fragile</name>
    <dbReference type="NCBI Taxonomy" id="46186"/>
    <lineage>
        <taxon>Bacteria</taxon>
        <taxon>Bacillati</taxon>
        <taxon>Actinomycetota</taxon>
        <taxon>Actinomycetes</taxon>
        <taxon>Streptosporangiales</taxon>
        <taxon>Streptosporangiaceae</taxon>
        <taxon>Streptosporangium</taxon>
    </lineage>
</organism>
<evidence type="ECO:0000256" key="3">
    <source>
        <dbReference type="SAM" id="MobiDB-lite"/>
    </source>
</evidence>
<dbReference type="InterPro" id="IPR050109">
    <property type="entry name" value="HTH-type_TetR-like_transc_reg"/>
</dbReference>
<dbReference type="PANTHER" id="PTHR30055:SF237">
    <property type="entry name" value="TRANSCRIPTIONAL REPRESSOR MCE3R"/>
    <property type="match status" value="1"/>
</dbReference>
<evidence type="ECO:0000259" key="4">
    <source>
        <dbReference type="PROSITE" id="PS50977"/>
    </source>
</evidence>
<dbReference type="InterPro" id="IPR036271">
    <property type="entry name" value="Tet_transcr_reg_TetR-rel_C_sf"/>
</dbReference>
<dbReference type="InterPro" id="IPR009057">
    <property type="entry name" value="Homeodomain-like_sf"/>
</dbReference>
<dbReference type="InterPro" id="IPR041490">
    <property type="entry name" value="KstR2_TetR_C"/>
</dbReference>
<dbReference type="SUPFAM" id="SSF48498">
    <property type="entry name" value="Tetracyclin repressor-like, C-terminal domain"/>
    <property type="match status" value="1"/>
</dbReference>
<keyword evidence="1 2" id="KW-0238">DNA-binding</keyword>
<comment type="caution">
    <text evidence="5">The sequence shown here is derived from an EMBL/GenBank/DDBJ whole genome shotgun (WGS) entry which is preliminary data.</text>
</comment>
<dbReference type="Gene3D" id="1.10.10.60">
    <property type="entry name" value="Homeodomain-like"/>
    <property type="match status" value="2"/>
</dbReference>
<accession>A0ABN3W7V9</accession>
<feature type="region of interest" description="Disordered" evidence="3">
    <location>
        <begin position="389"/>
        <end position="409"/>
    </location>
</feature>
<feature type="DNA-binding region" description="H-T-H motif" evidence="2">
    <location>
        <begin position="38"/>
        <end position="57"/>
    </location>
</feature>
<feature type="domain" description="HTH tetR-type" evidence="4">
    <location>
        <begin position="15"/>
        <end position="75"/>
    </location>
</feature>
<feature type="domain" description="HTH tetR-type" evidence="4">
    <location>
        <begin position="204"/>
        <end position="264"/>
    </location>
</feature>
<evidence type="ECO:0000256" key="2">
    <source>
        <dbReference type="PROSITE-ProRule" id="PRU00335"/>
    </source>
</evidence>
<feature type="compositionally biased region" description="Basic and acidic residues" evidence="3">
    <location>
        <begin position="392"/>
        <end position="409"/>
    </location>
</feature>
<dbReference type="Gene3D" id="1.10.357.10">
    <property type="entry name" value="Tetracycline Repressor, domain 2"/>
    <property type="match status" value="2"/>
</dbReference>
<feature type="DNA-binding region" description="H-T-H motif" evidence="2">
    <location>
        <begin position="227"/>
        <end position="246"/>
    </location>
</feature>
<dbReference type="PROSITE" id="PS50977">
    <property type="entry name" value="HTH_TETR_2"/>
    <property type="match status" value="2"/>
</dbReference>
<evidence type="ECO:0000313" key="5">
    <source>
        <dbReference type="EMBL" id="GAA2902633.1"/>
    </source>
</evidence>
<evidence type="ECO:0000313" key="6">
    <source>
        <dbReference type="Proteomes" id="UP001500831"/>
    </source>
</evidence>
<dbReference type="Proteomes" id="UP001500831">
    <property type="component" value="Unassembled WGS sequence"/>
</dbReference>
<dbReference type="PRINTS" id="PR00455">
    <property type="entry name" value="HTHTETR"/>
</dbReference>
<dbReference type="PANTHER" id="PTHR30055">
    <property type="entry name" value="HTH-TYPE TRANSCRIPTIONAL REGULATOR RUTR"/>
    <property type="match status" value="1"/>
</dbReference>